<dbReference type="EMBL" id="PYWC01000029">
    <property type="protein sequence ID" value="PWW76928.1"/>
    <property type="molecule type" value="Genomic_DNA"/>
</dbReference>
<name>A0A317SRC3_9PEZI</name>
<accession>A0A317SRC3</accession>
<comment type="caution">
    <text evidence="2">The sequence shown here is derived from an EMBL/GenBank/DDBJ whole genome shotgun (WGS) entry which is preliminary data.</text>
</comment>
<evidence type="ECO:0000313" key="3">
    <source>
        <dbReference type="Proteomes" id="UP000246991"/>
    </source>
</evidence>
<protein>
    <submittedName>
        <fullName evidence="2">Uncharacterized protein</fullName>
    </submittedName>
</protein>
<organism evidence="2 3">
    <name type="scientific">Tuber magnatum</name>
    <name type="common">white Piedmont truffle</name>
    <dbReference type="NCBI Taxonomy" id="42249"/>
    <lineage>
        <taxon>Eukaryota</taxon>
        <taxon>Fungi</taxon>
        <taxon>Dikarya</taxon>
        <taxon>Ascomycota</taxon>
        <taxon>Pezizomycotina</taxon>
        <taxon>Pezizomycetes</taxon>
        <taxon>Pezizales</taxon>
        <taxon>Tuberaceae</taxon>
        <taxon>Tuber</taxon>
    </lineage>
</organism>
<feature type="compositionally biased region" description="Polar residues" evidence="1">
    <location>
        <begin position="54"/>
        <end position="63"/>
    </location>
</feature>
<proteinExistence type="predicted"/>
<evidence type="ECO:0000256" key="1">
    <source>
        <dbReference type="SAM" id="MobiDB-lite"/>
    </source>
</evidence>
<keyword evidence="3" id="KW-1185">Reference proteome</keyword>
<dbReference type="Proteomes" id="UP000246991">
    <property type="component" value="Unassembled WGS sequence"/>
</dbReference>
<dbReference type="OrthoDB" id="76567at2759"/>
<evidence type="ECO:0000313" key="2">
    <source>
        <dbReference type="EMBL" id="PWW76928.1"/>
    </source>
</evidence>
<sequence>MPRQLHELGSREFAHILRMKAHAMGLGWALCDIGTVGLQAATSKKEPDPPLKPTSRSGRTHSPTVAFECGVSESLRGSRADSRWWLDNSGGELKIALLFSVSEPQRTIHIEQWEEQRVPNPHASRRNPGPFSTRPTKVHEVDITGPVSEPVASGAVRGSPVTLDFAKIFLRQPGPGEGNIVFTIQDLQQYAKDVWSAAALGNLGI</sequence>
<dbReference type="AlphaFoldDB" id="A0A317SRC3"/>
<feature type="region of interest" description="Disordered" evidence="1">
    <location>
        <begin position="41"/>
        <end position="63"/>
    </location>
</feature>
<gene>
    <name evidence="2" type="ORF">C7212DRAFT_294757</name>
</gene>
<dbReference type="STRING" id="42249.A0A317SRC3"/>
<reference evidence="2 3" key="1">
    <citation type="submission" date="2018-03" db="EMBL/GenBank/DDBJ databases">
        <title>Genomes of Pezizomycetes fungi and the evolution of truffles.</title>
        <authorList>
            <person name="Murat C."/>
            <person name="Payen T."/>
            <person name="Noel B."/>
            <person name="Kuo A."/>
            <person name="Martin F.M."/>
        </authorList>
    </citation>
    <scope>NUCLEOTIDE SEQUENCE [LARGE SCALE GENOMIC DNA]</scope>
    <source>
        <strain evidence="2">091103-1</strain>
    </source>
</reference>